<dbReference type="OMA" id="CCEITIG"/>
<keyword evidence="7" id="KW-1185">Reference proteome</keyword>
<dbReference type="GO" id="GO:0016301">
    <property type="term" value="F:kinase activity"/>
    <property type="evidence" value="ECO:0007669"/>
    <property type="project" value="UniProtKB-KW"/>
</dbReference>
<dbReference type="PANTHER" id="PTHR33491">
    <property type="entry name" value="OSJNBA0016N04.9 PROTEIN"/>
    <property type="match status" value="1"/>
</dbReference>
<keyword evidence="2 3" id="KW-0732">Signal</keyword>
<proteinExistence type="predicted"/>
<evidence type="ECO:0000313" key="7">
    <source>
        <dbReference type="Proteomes" id="UP000215914"/>
    </source>
</evidence>
<dbReference type="InterPro" id="IPR025287">
    <property type="entry name" value="WAK_GUB"/>
</dbReference>
<evidence type="ECO:0000256" key="3">
    <source>
        <dbReference type="SAM" id="SignalP"/>
    </source>
</evidence>
<keyword evidence="6" id="KW-0418">Kinase</keyword>
<feature type="chain" id="PRO_5012197129" evidence="3">
    <location>
        <begin position="24"/>
        <end position="170"/>
    </location>
</feature>
<reference evidence="5 7" key="1">
    <citation type="journal article" date="2017" name="Nature">
        <title>The sunflower genome provides insights into oil metabolism, flowering and Asterid evolution.</title>
        <authorList>
            <person name="Badouin H."/>
            <person name="Gouzy J."/>
            <person name="Grassa C.J."/>
            <person name="Murat F."/>
            <person name="Staton S.E."/>
            <person name="Cottret L."/>
            <person name="Lelandais-Briere C."/>
            <person name="Owens G.L."/>
            <person name="Carrere S."/>
            <person name="Mayjonade B."/>
            <person name="Legrand L."/>
            <person name="Gill N."/>
            <person name="Kane N.C."/>
            <person name="Bowers J.E."/>
            <person name="Hubner S."/>
            <person name="Bellec A."/>
            <person name="Berard A."/>
            <person name="Berges H."/>
            <person name="Blanchet N."/>
            <person name="Boniface M.C."/>
            <person name="Brunel D."/>
            <person name="Catrice O."/>
            <person name="Chaidir N."/>
            <person name="Claudel C."/>
            <person name="Donnadieu C."/>
            <person name="Faraut T."/>
            <person name="Fievet G."/>
            <person name="Helmstetter N."/>
            <person name="King M."/>
            <person name="Knapp S.J."/>
            <person name="Lai Z."/>
            <person name="Le Paslier M.C."/>
            <person name="Lippi Y."/>
            <person name="Lorenzon L."/>
            <person name="Mandel J.R."/>
            <person name="Marage G."/>
            <person name="Marchand G."/>
            <person name="Marquand E."/>
            <person name="Bret-Mestries E."/>
            <person name="Morien E."/>
            <person name="Nambeesan S."/>
            <person name="Nguyen T."/>
            <person name="Pegot-Espagnet P."/>
            <person name="Pouilly N."/>
            <person name="Raftis F."/>
            <person name="Sallet E."/>
            <person name="Schiex T."/>
            <person name="Thomas J."/>
            <person name="Vandecasteele C."/>
            <person name="Vares D."/>
            <person name="Vear F."/>
            <person name="Vautrin S."/>
            <person name="Crespi M."/>
            <person name="Mangin B."/>
            <person name="Burke J.M."/>
            <person name="Salse J."/>
            <person name="Munos S."/>
            <person name="Vincourt P."/>
            <person name="Rieseberg L.H."/>
            <person name="Langlade N.B."/>
        </authorList>
    </citation>
    <scope>NUCLEOTIDE SEQUENCE [LARGE SCALE GENOMIC DNA]</scope>
    <source>
        <strain evidence="7">cv. SF193</strain>
        <tissue evidence="5">Leaves</tissue>
    </source>
</reference>
<evidence type="ECO:0000256" key="1">
    <source>
        <dbReference type="ARBA" id="ARBA00004167"/>
    </source>
</evidence>
<dbReference type="GO" id="GO:0030247">
    <property type="term" value="F:polysaccharide binding"/>
    <property type="evidence" value="ECO:0007669"/>
    <property type="project" value="InterPro"/>
</dbReference>
<dbReference type="Proteomes" id="UP000215914">
    <property type="component" value="Chromosome 1"/>
</dbReference>
<dbReference type="EMBL" id="CM007890">
    <property type="protein sequence ID" value="OTG35816.1"/>
    <property type="molecule type" value="Genomic_DNA"/>
</dbReference>
<comment type="subcellular location">
    <subcellularLocation>
        <location evidence="1">Membrane</location>
        <topology evidence="1">Single-pass membrane protein</topology>
    </subcellularLocation>
</comment>
<keyword evidence="6" id="KW-0675">Receptor</keyword>
<reference evidence="6" key="2">
    <citation type="submission" date="2017-02" db="EMBL/GenBank/DDBJ databases">
        <title>Sunflower complete genome.</title>
        <authorList>
            <person name="Langlade N."/>
            <person name="Munos S."/>
        </authorList>
    </citation>
    <scope>NUCLEOTIDE SEQUENCE [LARGE SCALE GENOMIC DNA]</scope>
    <source>
        <tissue evidence="6">Leaves</tissue>
    </source>
</reference>
<dbReference type="AlphaFoldDB" id="A0A251VL77"/>
<evidence type="ECO:0000256" key="2">
    <source>
        <dbReference type="ARBA" id="ARBA00022729"/>
    </source>
</evidence>
<dbReference type="Gramene" id="mRNA:HanXRQr2_Chr01g0000911">
    <property type="protein sequence ID" value="CDS:HanXRQr2_Chr01g0000911.1"/>
    <property type="gene ID" value="HanXRQr2_Chr01g0000911"/>
</dbReference>
<protein>
    <submittedName>
        <fullName evidence="5 6">Wall-associated receptor kinase, galacturonan-binding domain-containing protein</fullName>
    </submittedName>
</protein>
<sequence length="170" mass="18652">MFTRNILLLLFMIKTFCLTETSSQPLPGCQERCGTVTIPYPFGITSNCSAHQTYSITCNTSFNPPRPFITNNNLEVLEISLEGTARVNNPLLTYNCSGRTDHLDVNFTDTPFTYSSTSTRFTAIGCNNLALISRLTTVIGGCISLCNITVPDNTCYGILCCQTNIPPSLK</sequence>
<accession>A0A251VL77</accession>
<evidence type="ECO:0000313" key="6">
    <source>
        <dbReference type="EMBL" id="OTG35816.1"/>
    </source>
</evidence>
<dbReference type="Pfam" id="PF13947">
    <property type="entry name" value="GUB_WAK_bind"/>
    <property type="match status" value="1"/>
</dbReference>
<reference evidence="5" key="3">
    <citation type="submission" date="2020-06" db="EMBL/GenBank/DDBJ databases">
        <title>Helianthus annuus Genome sequencing and assembly Release 2.</title>
        <authorList>
            <person name="Gouzy J."/>
            <person name="Langlade N."/>
            <person name="Munos S."/>
        </authorList>
    </citation>
    <scope>NUCLEOTIDE SEQUENCE</scope>
    <source>
        <tissue evidence="5">Leaves</tissue>
    </source>
</reference>
<keyword evidence="6" id="KW-0808">Transferase</keyword>
<organism evidence="6 7">
    <name type="scientific">Helianthus annuus</name>
    <name type="common">Common sunflower</name>
    <dbReference type="NCBI Taxonomy" id="4232"/>
    <lineage>
        <taxon>Eukaryota</taxon>
        <taxon>Viridiplantae</taxon>
        <taxon>Streptophyta</taxon>
        <taxon>Embryophyta</taxon>
        <taxon>Tracheophyta</taxon>
        <taxon>Spermatophyta</taxon>
        <taxon>Magnoliopsida</taxon>
        <taxon>eudicotyledons</taxon>
        <taxon>Gunneridae</taxon>
        <taxon>Pentapetalae</taxon>
        <taxon>asterids</taxon>
        <taxon>campanulids</taxon>
        <taxon>Asterales</taxon>
        <taxon>Asteraceae</taxon>
        <taxon>Asteroideae</taxon>
        <taxon>Heliantheae alliance</taxon>
        <taxon>Heliantheae</taxon>
        <taxon>Helianthus</taxon>
    </lineage>
</organism>
<dbReference type="GO" id="GO:0016020">
    <property type="term" value="C:membrane"/>
    <property type="evidence" value="ECO:0007669"/>
    <property type="project" value="UniProtKB-SubCell"/>
</dbReference>
<name>A0A251VL77_HELAN</name>
<evidence type="ECO:0000313" key="5">
    <source>
        <dbReference type="EMBL" id="KAF5820320.1"/>
    </source>
</evidence>
<dbReference type="EMBL" id="MNCJ02000316">
    <property type="protein sequence ID" value="KAF5820320.1"/>
    <property type="molecule type" value="Genomic_DNA"/>
</dbReference>
<feature type="domain" description="Wall-associated receptor kinase galacturonan-binding" evidence="4">
    <location>
        <begin position="29"/>
        <end position="87"/>
    </location>
</feature>
<gene>
    <name evidence="6" type="ORF">HannXRQ_Chr01g0000851</name>
    <name evidence="5" type="ORF">HanXRQr2_Chr01g0000911</name>
</gene>
<feature type="signal peptide" evidence="3">
    <location>
        <begin position="1"/>
        <end position="23"/>
    </location>
</feature>
<dbReference type="InParanoid" id="A0A251VL77"/>
<evidence type="ECO:0000259" key="4">
    <source>
        <dbReference type="Pfam" id="PF13947"/>
    </source>
</evidence>